<dbReference type="EMBL" id="KY684109">
    <property type="protein sequence ID" value="ARF11727.1"/>
    <property type="molecule type" value="Genomic_DNA"/>
</dbReference>
<evidence type="ECO:0000313" key="1">
    <source>
        <dbReference type="EMBL" id="ARF11727.1"/>
    </source>
</evidence>
<sequence>MNKTYLYDIHGGCGSTTFKLNINNDTFNGNFRSNWMGGNDKNIECKLKGRVVKNTICMYNLYTDEILDVKTLIKHDCKEFDNIHNKDISSVTFRLFDIGGISNFDSLDHEFDGIVMGGCSVNEDATYNAVMTVCYGQRFGAYNYGANKKRKDDIIDILCKQMRYIPLKDTTISVISDDRED</sequence>
<gene>
    <name evidence="1" type="ORF">Klosneuvirus_2_163</name>
</gene>
<protein>
    <submittedName>
        <fullName evidence="1">Uncharacterized protein</fullName>
    </submittedName>
</protein>
<name>A0A1V0SJ26_9VIRU</name>
<proteinExistence type="predicted"/>
<reference evidence="1" key="1">
    <citation type="journal article" date="2017" name="Science">
        <title>Giant viruses with an expanded complement of translation system components.</title>
        <authorList>
            <person name="Schulz F."/>
            <person name="Yutin N."/>
            <person name="Ivanova N.N."/>
            <person name="Ortega D.R."/>
            <person name="Lee T.K."/>
            <person name="Vierheilig J."/>
            <person name="Daims H."/>
            <person name="Horn M."/>
            <person name="Wagner M."/>
            <person name="Jensen G.J."/>
            <person name="Kyrpides N.C."/>
            <person name="Koonin E.V."/>
            <person name="Woyke T."/>
        </authorList>
    </citation>
    <scope>NUCLEOTIDE SEQUENCE</scope>
    <source>
        <strain evidence="1">KNV1</strain>
    </source>
</reference>
<accession>A0A1V0SJ26</accession>
<organism evidence="1">
    <name type="scientific">Klosneuvirus KNV1</name>
    <dbReference type="NCBI Taxonomy" id="1977640"/>
    <lineage>
        <taxon>Viruses</taxon>
        <taxon>Varidnaviria</taxon>
        <taxon>Bamfordvirae</taxon>
        <taxon>Nucleocytoviricota</taxon>
        <taxon>Megaviricetes</taxon>
        <taxon>Imitervirales</taxon>
        <taxon>Mimiviridae</taxon>
        <taxon>Klosneuvirinae</taxon>
        <taxon>Klosneuvirus</taxon>
    </lineage>
</organism>